<gene>
    <name evidence="8" type="ORF">DVH24_025736</name>
</gene>
<comment type="similarity">
    <text evidence="2 6">Belongs to the DP1 family.</text>
</comment>
<feature type="transmembrane region" description="Helical" evidence="6">
    <location>
        <begin position="15"/>
        <end position="34"/>
    </location>
</feature>
<keyword evidence="3 6" id="KW-0812">Transmembrane</keyword>
<comment type="subcellular location">
    <subcellularLocation>
        <location evidence="1 6">Membrane</location>
        <topology evidence="1 6">Multi-pass membrane protein</topology>
    </subcellularLocation>
</comment>
<dbReference type="PANTHER" id="PTHR12300">
    <property type="entry name" value="HVA22-LIKE PROTEINS"/>
    <property type="match status" value="1"/>
</dbReference>
<evidence type="ECO:0000313" key="9">
    <source>
        <dbReference type="Proteomes" id="UP000290289"/>
    </source>
</evidence>
<dbReference type="InterPro" id="IPR004345">
    <property type="entry name" value="TB2_DP1_HVA22"/>
</dbReference>
<evidence type="ECO:0000256" key="1">
    <source>
        <dbReference type="ARBA" id="ARBA00004141"/>
    </source>
</evidence>
<evidence type="ECO:0000256" key="3">
    <source>
        <dbReference type="ARBA" id="ARBA00022692"/>
    </source>
</evidence>
<feature type="transmembrane region" description="Helical" evidence="6">
    <location>
        <begin position="69"/>
        <end position="86"/>
    </location>
</feature>
<proteinExistence type="inferred from homology"/>
<name>A0A498KE04_MALDO</name>
<dbReference type="Proteomes" id="UP000290289">
    <property type="component" value="Chromosome 2"/>
</dbReference>
<evidence type="ECO:0000313" key="8">
    <source>
        <dbReference type="EMBL" id="RXI06600.1"/>
    </source>
</evidence>
<organism evidence="8 9">
    <name type="scientific">Malus domestica</name>
    <name type="common">Apple</name>
    <name type="synonym">Pyrus malus</name>
    <dbReference type="NCBI Taxonomy" id="3750"/>
    <lineage>
        <taxon>Eukaryota</taxon>
        <taxon>Viridiplantae</taxon>
        <taxon>Streptophyta</taxon>
        <taxon>Embryophyta</taxon>
        <taxon>Tracheophyta</taxon>
        <taxon>Spermatophyta</taxon>
        <taxon>Magnoliopsida</taxon>
        <taxon>eudicotyledons</taxon>
        <taxon>Gunneridae</taxon>
        <taxon>Pentapetalae</taxon>
        <taxon>rosids</taxon>
        <taxon>fabids</taxon>
        <taxon>Rosales</taxon>
        <taxon>Rosaceae</taxon>
        <taxon>Amygdaloideae</taxon>
        <taxon>Maleae</taxon>
        <taxon>Malus</taxon>
    </lineage>
</organism>
<accession>A0A498KE04</accession>
<feature type="region of interest" description="Disordered" evidence="7">
    <location>
        <begin position="122"/>
        <end position="159"/>
    </location>
</feature>
<keyword evidence="5 6" id="KW-0472">Membrane</keyword>
<evidence type="ECO:0000256" key="4">
    <source>
        <dbReference type="ARBA" id="ARBA00022989"/>
    </source>
</evidence>
<dbReference type="GO" id="GO:0016020">
    <property type="term" value="C:membrane"/>
    <property type="evidence" value="ECO:0007669"/>
    <property type="project" value="UniProtKB-SubCell"/>
</dbReference>
<evidence type="ECO:0000256" key="7">
    <source>
        <dbReference type="SAM" id="MobiDB-lite"/>
    </source>
</evidence>
<dbReference type="Pfam" id="PF03134">
    <property type="entry name" value="TB2_DP1_HVA22"/>
    <property type="match status" value="1"/>
</dbReference>
<feature type="compositionally biased region" description="Basic and acidic residues" evidence="7">
    <location>
        <begin position="141"/>
        <end position="159"/>
    </location>
</feature>
<feature type="transmembrane region" description="Helical" evidence="6">
    <location>
        <begin position="46"/>
        <end position="63"/>
    </location>
</feature>
<keyword evidence="9" id="KW-1185">Reference proteome</keyword>
<dbReference type="AlphaFoldDB" id="A0A498KE04"/>
<evidence type="ECO:0000256" key="2">
    <source>
        <dbReference type="ARBA" id="ARBA00008573"/>
    </source>
</evidence>
<comment type="caution">
    <text evidence="8">The sequence shown here is derived from an EMBL/GenBank/DDBJ whole genome shotgun (WGS) entry which is preliminary data.</text>
</comment>
<keyword evidence="4 6" id="KW-1133">Transmembrane helix</keyword>
<evidence type="ECO:0000256" key="6">
    <source>
        <dbReference type="RuleBase" id="RU362006"/>
    </source>
</evidence>
<dbReference type="EMBL" id="RDQH01000328">
    <property type="protein sequence ID" value="RXI06600.1"/>
    <property type="molecule type" value="Genomic_DNA"/>
</dbReference>
<evidence type="ECO:0000256" key="5">
    <source>
        <dbReference type="ARBA" id="ARBA00023136"/>
    </source>
</evidence>
<dbReference type="PANTHER" id="PTHR12300:SF161">
    <property type="entry name" value="RECEPTOR EXPRESSION-ENHANCING PROTEIN"/>
    <property type="match status" value="1"/>
</dbReference>
<protein>
    <recommendedName>
        <fullName evidence="6">HVA22-like protein</fullName>
    </recommendedName>
</protein>
<sequence>MVVDIIKVLVHNFDVLAMPVVSIVYPLYASIRALETMSNIADDRQWLTYWILYSMITTFELTFSKVIEFIPIWSYAKLITYFWLVCPRFSGSTYIYQNYVRPFYLNHVTEIPVLEGRSNVTCKTPESSASEKAAGTHLKPRREEHREEARKTHSKRRVE</sequence>
<reference evidence="8 9" key="1">
    <citation type="submission" date="2018-10" db="EMBL/GenBank/DDBJ databases">
        <title>A high-quality apple genome assembly.</title>
        <authorList>
            <person name="Hu J."/>
        </authorList>
    </citation>
    <scope>NUCLEOTIDE SEQUENCE [LARGE SCALE GENOMIC DNA]</scope>
    <source>
        <strain evidence="9">cv. HFTH1</strain>
        <tissue evidence="8">Young leaf</tissue>
    </source>
</reference>